<feature type="domain" description="Glycosyltransferase 2-like" evidence="1">
    <location>
        <begin position="5"/>
        <end position="164"/>
    </location>
</feature>
<dbReference type="Proteomes" id="UP000316213">
    <property type="component" value="Unassembled WGS sequence"/>
</dbReference>
<dbReference type="InterPro" id="IPR029044">
    <property type="entry name" value="Nucleotide-diphossugar_trans"/>
</dbReference>
<dbReference type="PANTHER" id="PTHR22916:SF3">
    <property type="entry name" value="UDP-GLCNAC:BETAGAL BETA-1,3-N-ACETYLGLUCOSAMINYLTRANSFERASE-LIKE PROTEIN 1"/>
    <property type="match status" value="1"/>
</dbReference>
<sequence length="283" mass="32464">MPLVSVLTTSYNRADFISEAIESVLASTFEDFEYIIVDDRSTDDTYEIAKAYQTRDQRVRVYQNEKNLGDYPNRNQAASYAAGTYLKYLDSDDIMYPHCLDVMVRCMQKYPNAGLGLCAFSDVNAPFPSVETPRSGYLKNFMEIDLFGRAPGSAIIRRDAFDAVGGFTGKRQIGDHELWLMIARQYDVVRMPRDLVWDRQHEQKESLYDDAFKKAAMHLEIVVNAIMANDCPLTTSEKRAVGDQLRSSYNKQFIRELIRGRIKNAMLARKMVKMTRPLTRNAE</sequence>
<comment type="caution">
    <text evidence="2">The sequence shown here is derived from an EMBL/GenBank/DDBJ whole genome shotgun (WGS) entry which is preliminary data.</text>
</comment>
<name>A0A5C6AAC9_9BACT</name>
<proteinExistence type="predicted"/>
<protein>
    <submittedName>
        <fullName evidence="2">Putative glycosyltransferase EpsE</fullName>
        <ecNumber evidence="2">2.4.-.-</ecNumber>
    </submittedName>
</protein>
<dbReference type="CDD" id="cd00761">
    <property type="entry name" value="Glyco_tranf_GTA_type"/>
    <property type="match status" value="1"/>
</dbReference>
<dbReference type="EC" id="2.4.-.-" evidence="2"/>
<reference evidence="2 3" key="1">
    <citation type="submission" date="2019-02" db="EMBL/GenBank/DDBJ databases">
        <title>Deep-cultivation of Planctomycetes and their phenomic and genomic characterization uncovers novel biology.</title>
        <authorList>
            <person name="Wiegand S."/>
            <person name="Jogler M."/>
            <person name="Boedeker C."/>
            <person name="Pinto D."/>
            <person name="Vollmers J."/>
            <person name="Rivas-Marin E."/>
            <person name="Kohn T."/>
            <person name="Peeters S.H."/>
            <person name="Heuer A."/>
            <person name="Rast P."/>
            <person name="Oberbeckmann S."/>
            <person name="Bunk B."/>
            <person name="Jeske O."/>
            <person name="Meyerdierks A."/>
            <person name="Storesund J.E."/>
            <person name="Kallscheuer N."/>
            <person name="Luecker S."/>
            <person name="Lage O.M."/>
            <person name="Pohl T."/>
            <person name="Merkel B.J."/>
            <person name="Hornburger P."/>
            <person name="Mueller R.-W."/>
            <person name="Bruemmer F."/>
            <person name="Labrenz M."/>
            <person name="Spormann A.M."/>
            <person name="Op Den Camp H."/>
            <person name="Overmann J."/>
            <person name="Amann R."/>
            <person name="Jetten M.S.M."/>
            <person name="Mascher T."/>
            <person name="Medema M.H."/>
            <person name="Devos D.P."/>
            <person name="Kaster A.-K."/>
            <person name="Ovreas L."/>
            <person name="Rohde M."/>
            <person name="Galperin M.Y."/>
            <person name="Jogler C."/>
        </authorList>
    </citation>
    <scope>NUCLEOTIDE SEQUENCE [LARGE SCALE GENOMIC DNA]</scope>
    <source>
        <strain evidence="2 3">Pla100</strain>
    </source>
</reference>
<dbReference type="GO" id="GO:0016758">
    <property type="term" value="F:hexosyltransferase activity"/>
    <property type="evidence" value="ECO:0007669"/>
    <property type="project" value="UniProtKB-ARBA"/>
</dbReference>
<dbReference type="RefSeq" id="WP_146578218.1">
    <property type="nucleotide sequence ID" value="NZ_SJPM01000005.1"/>
</dbReference>
<dbReference type="SUPFAM" id="SSF53448">
    <property type="entry name" value="Nucleotide-diphospho-sugar transferases"/>
    <property type="match status" value="1"/>
</dbReference>
<evidence type="ECO:0000313" key="3">
    <source>
        <dbReference type="Proteomes" id="UP000316213"/>
    </source>
</evidence>
<organism evidence="2 3">
    <name type="scientific">Neorhodopirellula pilleata</name>
    <dbReference type="NCBI Taxonomy" id="2714738"/>
    <lineage>
        <taxon>Bacteria</taxon>
        <taxon>Pseudomonadati</taxon>
        <taxon>Planctomycetota</taxon>
        <taxon>Planctomycetia</taxon>
        <taxon>Pirellulales</taxon>
        <taxon>Pirellulaceae</taxon>
        <taxon>Neorhodopirellula</taxon>
    </lineage>
</organism>
<dbReference type="AlphaFoldDB" id="A0A5C6AAC9"/>
<accession>A0A5C6AAC9</accession>
<dbReference type="PANTHER" id="PTHR22916">
    <property type="entry name" value="GLYCOSYLTRANSFERASE"/>
    <property type="match status" value="1"/>
</dbReference>
<dbReference type="OrthoDB" id="9772170at2"/>
<keyword evidence="2" id="KW-0808">Transferase</keyword>
<evidence type="ECO:0000313" key="2">
    <source>
        <dbReference type="EMBL" id="TWT96268.1"/>
    </source>
</evidence>
<dbReference type="InterPro" id="IPR001173">
    <property type="entry name" value="Glyco_trans_2-like"/>
</dbReference>
<keyword evidence="3" id="KW-1185">Reference proteome</keyword>
<dbReference type="Pfam" id="PF00535">
    <property type="entry name" value="Glycos_transf_2"/>
    <property type="match status" value="1"/>
</dbReference>
<dbReference type="EMBL" id="SJPM01000005">
    <property type="protein sequence ID" value="TWT96268.1"/>
    <property type="molecule type" value="Genomic_DNA"/>
</dbReference>
<gene>
    <name evidence="2" type="primary">epsE_2</name>
    <name evidence="2" type="ORF">Pla100_27450</name>
</gene>
<evidence type="ECO:0000259" key="1">
    <source>
        <dbReference type="Pfam" id="PF00535"/>
    </source>
</evidence>
<keyword evidence="2" id="KW-0328">Glycosyltransferase</keyword>
<dbReference type="Gene3D" id="3.90.550.10">
    <property type="entry name" value="Spore Coat Polysaccharide Biosynthesis Protein SpsA, Chain A"/>
    <property type="match status" value="1"/>
</dbReference>